<dbReference type="PANTHER" id="PTHR35089:SF1">
    <property type="entry name" value="CHAPERONE PROTEIN SKP"/>
    <property type="match status" value="1"/>
</dbReference>
<dbReference type="Proteomes" id="UP001620597">
    <property type="component" value="Unassembled WGS sequence"/>
</dbReference>
<evidence type="ECO:0000313" key="4">
    <source>
        <dbReference type="EMBL" id="MFK4751102.1"/>
    </source>
</evidence>
<sequence length="163" mass="18494">MRVFLFLVAVLLSPLAAAELKVGVVDMERALFLSEEAKSGAQRFEKDNGAAISKVREIEKAMMTLKDKRETDGAIMSQDELAKLVGEYEEKGKERQFYLEKLQQQDQKWRQSFFRSKLPELEELLKALIEEGKYDLVLQAGAVVYSAPAIDLTKPLLERLNGK</sequence>
<gene>
    <name evidence="4" type="ORF">WG929_01650</name>
</gene>
<accession>A0ABW8NDU1</accession>
<feature type="chain" id="PRO_5046291887" evidence="3">
    <location>
        <begin position="19"/>
        <end position="163"/>
    </location>
</feature>
<evidence type="ECO:0000256" key="3">
    <source>
        <dbReference type="SAM" id="SignalP"/>
    </source>
</evidence>
<dbReference type="SMART" id="SM00935">
    <property type="entry name" value="OmpH"/>
    <property type="match status" value="1"/>
</dbReference>
<evidence type="ECO:0000256" key="1">
    <source>
        <dbReference type="ARBA" id="ARBA00009091"/>
    </source>
</evidence>
<dbReference type="InterPro" id="IPR024930">
    <property type="entry name" value="Skp_dom_sf"/>
</dbReference>
<dbReference type="InterPro" id="IPR005632">
    <property type="entry name" value="Chaperone_Skp"/>
</dbReference>
<dbReference type="PANTHER" id="PTHR35089">
    <property type="entry name" value="CHAPERONE PROTEIN SKP"/>
    <property type="match status" value="1"/>
</dbReference>
<dbReference type="RefSeq" id="WP_416204623.1">
    <property type="nucleotide sequence ID" value="NZ_JBBKTX010000002.1"/>
</dbReference>
<dbReference type="Gene3D" id="3.30.910.20">
    <property type="entry name" value="Skp domain"/>
    <property type="match status" value="1"/>
</dbReference>
<protein>
    <submittedName>
        <fullName evidence="4">OmpH family outer membrane protein</fullName>
    </submittedName>
</protein>
<keyword evidence="5" id="KW-1185">Reference proteome</keyword>
<dbReference type="EMBL" id="JBBKTX010000002">
    <property type="protein sequence ID" value="MFK4751102.1"/>
    <property type="molecule type" value="Genomic_DNA"/>
</dbReference>
<evidence type="ECO:0000313" key="5">
    <source>
        <dbReference type="Proteomes" id="UP001620597"/>
    </source>
</evidence>
<evidence type="ECO:0000256" key="2">
    <source>
        <dbReference type="ARBA" id="ARBA00022729"/>
    </source>
</evidence>
<reference evidence="4 5" key="1">
    <citation type="submission" date="2024-03" db="EMBL/GenBank/DDBJ databases">
        <title>High-quality draft genome sequence of Oceanobacter sp. wDCs-4.</title>
        <authorList>
            <person name="Dong C."/>
        </authorList>
    </citation>
    <scope>NUCLEOTIDE SEQUENCE [LARGE SCALE GENOMIC DNA]</scope>
    <source>
        <strain evidence="5">wDCs-4</strain>
    </source>
</reference>
<feature type="signal peptide" evidence="3">
    <location>
        <begin position="1"/>
        <end position="18"/>
    </location>
</feature>
<organism evidence="4 5">
    <name type="scientific">Oceanobacter antarcticus</name>
    <dbReference type="NCBI Taxonomy" id="3133425"/>
    <lineage>
        <taxon>Bacteria</taxon>
        <taxon>Pseudomonadati</taxon>
        <taxon>Pseudomonadota</taxon>
        <taxon>Gammaproteobacteria</taxon>
        <taxon>Oceanospirillales</taxon>
        <taxon>Oceanospirillaceae</taxon>
        <taxon>Oceanobacter</taxon>
    </lineage>
</organism>
<name>A0ABW8NDU1_9GAMM</name>
<dbReference type="SUPFAM" id="SSF111384">
    <property type="entry name" value="OmpH-like"/>
    <property type="match status" value="1"/>
</dbReference>
<comment type="caution">
    <text evidence="4">The sequence shown here is derived from an EMBL/GenBank/DDBJ whole genome shotgun (WGS) entry which is preliminary data.</text>
</comment>
<comment type="similarity">
    <text evidence="1">Belongs to the Skp family.</text>
</comment>
<keyword evidence="2 3" id="KW-0732">Signal</keyword>
<dbReference type="Pfam" id="PF03938">
    <property type="entry name" value="OmpH"/>
    <property type="match status" value="1"/>
</dbReference>
<proteinExistence type="inferred from homology"/>